<dbReference type="AlphaFoldDB" id="A0A329LX12"/>
<evidence type="ECO:0000256" key="1">
    <source>
        <dbReference type="SAM" id="SignalP"/>
    </source>
</evidence>
<accession>A0A329LX12</accession>
<dbReference type="SUPFAM" id="SSF49344">
    <property type="entry name" value="CBD9-like"/>
    <property type="match status" value="1"/>
</dbReference>
<keyword evidence="6" id="KW-1185">Reference proteome</keyword>
<dbReference type="Pfam" id="PF06452">
    <property type="entry name" value="CBM9_1"/>
    <property type="match status" value="1"/>
</dbReference>
<feature type="signal peptide" evidence="1">
    <location>
        <begin position="1"/>
        <end position="22"/>
    </location>
</feature>
<evidence type="ECO:0000313" key="5">
    <source>
        <dbReference type="EMBL" id="RAV11742.1"/>
    </source>
</evidence>
<feature type="domain" description="Carbohydrate-binding" evidence="2">
    <location>
        <begin position="820"/>
        <end position="974"/>
    </location>
</feature>
<dbReference type="OrthoDB" id="177619at2"/>
<evidence type="ECO:0008006" key="7">
    <source>
        <dbReference type="Google" id="ProtNLM"/>
    </source>
</evidence>
<dbReference type="RefSeq" id="WP_113035849.1">
    <property type="nucleotide sequence ID" value="NZ_QMFB01000036.1"/>
</dbReference>
<evidence type="ECO:0000259" key="4">
    <source>
        <dbReference type="Pfam" id="PF22680"/>
    </source>
</evidence>
<dbReference type="EMBL" id="QMFB01000036">
    <property type="protein sequence ID" value="RAV11742.1"/>
    <property type="molecule type" value="Genomic_DNA"/>
</dbReference>
<dbReference type="Proteomes" id="UP000250369">
    <property type="component" value="Unassembled WGS sequence"/>
</dbReference>
<evidence type="ECO:0000259" key="2">
    <source>
        <dbReference type="Pfam" id="PF06452"/>
    </source>
</evidence>
<dbReference type="GO" id="GO:0030246">
    <property type="term" value="F:carbohydrate binding"/>
    <property type="evidence" value="ECO:0007669"/>
    <property type="project" value="InterPro"/>
</dbReference>
<feature type="domain" description="Glycoside hydrolase 123 catalytic" evidence="3">
    <location>
        <begin position="300"/>
        <end position="496"/>
    </location>
</feature>
<dbReference type="GO" id="GO:0004553">
    <property type="term" value="F:hydrolase activity, hydrolyzing O-glycosyl compounds"/>
    <property type="evidence" value="ECO:0007669"/>
    <property type="project" value="InterPro"/>
</dbReference>
<dbReference type="InterPro" id="IPR010502">
    <property type="entry name" value="Carb-bd_dom_fam9"/>
</dbReference>
<evidence type="ECO:0000259" key="3">
    <source>
        <dbReference type="Pfam" id="PF13320"/>
    </source>
</evidence>
<sequence>MRKKWVSLLMAAVLTMPFGLTAAAEQNAAGDGASTTGGSVTAAVYSSGPAVLWVPTNTEKVLRSQPAPEEGAKQTVDLEAAKNEYESGQIIVRANDAALTGVTVETTALVRDGGDAQIPAEDVRLYKEHYVEVTSVTSGSYPKGWYPDALVPMGTNEAFDVALGQNQGIWLTVKVPKNQPPGMYRGNVAVRAQGVSFDVPLTLNVWDFELSDEGHTQSAFAIWYDQVAYYHNVAPNTPEYWQLLENYYWFQTEYRLPPDDLPIPSGDVDQYIAQAERFLSNPKVNSFRIPYYENDLPKTKQLVDKLREKGWLSKGYFYLGGLIDEPPVEKYPLVRQLSEELTQIAPDVKHVVTKEPNALLEGYVNTWAPLLHLYDKDYAQARQAAGDHVWWYTCVIPKHPYPSYHIDDDLLGARLLSWMQRENKVEGNLFWATTIFRKYNGTQYVDRNVWQDPLAFPGANGDGFLLYPGKELGINGPVATIRIEAIREGMEDYEYLWTIEDRMRSAAASLGLASFDVDAAMKTYYDRLYKSVSTYNERPEELLQVRREIAEQIVALEQDPTVLFTVTRLEDLKQRITVYAAKNAAVQLNGQTVQPSEQLPQYDVYAQTFDLQIGVNPVELSVTANGVEKSQTIRLIGIAPAPVQYVVPMLDAESSGDVDRWTLENVELSRSADHAAQGDQSLKAVYQPNVDFPNMKLFHAGTGFRSADWSKYNMLEFDVYNDEEMPQLLYIKFFDENGGVFDGTTATVGPKASKKVQIPMVNIGVVDKTNMAGFELWMWKQSAPVTLYFDNFRFLASEKLPSQDLSYHYVYQTNVSDISIDGSLNEDVWQTDLEYNYTAFGATDNKGKLGLLWNSQYLYASFEIEDGDVRDPSHGATPWEDDGVEIFIDGDYVRGPRNEHAPQYTVRFNDNQVFLNGASSPSTSGILQKSKRTPTGYTMEMAIPWSAIGVTAASGKTIGITSHVNDDDMTNGVRAYGVLGFTPFGLDDGATTANWAEFILSPDAPRAAQGEIAASEYKFTDLMETKMLQELKKSDSVLAGVTLENRYAKAKELAFVVELLDHKNKVENRSVVVKTLQPGQKETFKAGFELPKNANKYKVKVSVWDNLQNRKPYVADVVFP</sequence>
<dbReference type="Gene3D" id="2.60.120.430">
    <property type="entry name" value="Galactose-binding lectin"/>
    <property type="match status" value="1"/>
</dbReference>
<dbReference type="Pfam" id="PF13320">
    <property type="entry name" value="GH123_cat"/>
    <property type="match status" value="1"/>
</dbReference>
<feature type="domain" description="Glycoside hydrolase 123 N-terminal" evidence="4">
    <location>
        <begin position="62"/>
        <end position="191"/>
    </location>
</feature>
<organism evidence="5 6">
    <name type="scientific">Paenibacillus contaminans</name>
    <dbReference type="NCBI Taxonomy" id="450362"/>
    <lineage>
        <taxon>Bacteria</taxon>
        <taxon>Bacillati</taxon>
        <taxon>Bacillota</taxon>
        <taxon>Bacilli</taxon>
        <taxon>Bacillales</taxon>
        <taxon>Paenibacillaceae</taxon>
        <taxon>Paenibacillus</taxon>
    </lineage>
</organism>
<dbReference type="InterPro" id="IPR025150">
    <property type="entry name" value="GH123_cat"/>
</dbReference>
<evidence type="ECO:0000313" key="6">
    <source>
        <dbReference type="Proteomes" id="UP000250369"/>
    </source>
</evidence>
<name>A0A329LX12_9BACL</name>
<keyword evidence="1" id="KW-0732">Signal</keyword>
<protein>
    <recommendedName>
        <fullName evidence="7">Glycoside hydrolase 123 C-terminal domain-containing protein</fullName>
    </recommendedName>
</protein>
<dbReference type="InterPro" id="IPR053850">
    <property type="entry name" value="Glyco_hydro_123_N_2"/>
</dbReference>
<dbReference type="Gene3D" id="2.60.40.1190">
    <property type="match status" value="1"/>
</dbReference>
<comment type="caution">
    <text evidence="5">The sequence shown here is derived from an EMBL/GenBank/DDBJ whole genome shotgun (WGS) entry which is preliminary data.</text>
</comment>
<proteinExistence type="predicted"/>
<reference evidence="5 6" key="1">
    <citation type="journal article" date="2009" name="Int. J. Syst. Evol. Microbiol.">
        <title>Paenibacillus contaminans sp. nov., isolated from a contaminated laboratory plate.</title>
        <authorList>
            <person name="Chou J.H."/>
            <person name="Lee J.H."/>
            <person name="Lin M.C."/>
            <person name="Chang P.S."/>
            <person name="Arun A.B."/>
            <person name="Young C.C."/>
            <person name="Chen W.M."/>
        </authorList>
    </citation>
    <scope>NUCLEOTIDE SEQUENCE [LARGE SCALE GENOMIC DNA]</scope>
    <source>
        <strain evidence="5 6">CKOBP-6</strain>
    </source>
</reference>
<gene>
    <name evidence="5" type="ORF">DQG23_35860</name>
</gene>
<feature type="chain" id="PRO_5039669944" description="Glycoside hydrolase 123 C-terminal domain-containing protein" evidence="1">
    <location>
        <begin position="23"/>
        <end position="1120"/>
    </location>
</feature>
<dbReference type="GO" id="GO:0016052">
    <property type="term" value="P:carbohydrate catabolic process"/>
    <property type="evidence" value="ECO:0007669"/>
    <property type="project" value="InterPro"/>
</dbReference>
<dbReference type="Pfam" id="PF22680">
    <property type="entry name" value="Glyco_hydro_123_N_2"/>
    <property type="match status" value="1"/>
</dbReference>